<dbReference type="SMART" id="SM00388">
    <property type="entry name" value="HisKA"/>
    <property type="match status" value="1"/>
</dbReference>
<dbReference type="OrthoDB" id="9761634at2"/>
<dbReference type="InterPro" id="IPR003661">
    <property type="entry name" value="HisK_dim/P_dom"/>
</dbReference>
<dbReference type="InterPro" id="IPR036890">
    <property type="entry name" value="HATPase_C_sf"/>
</dbReference>
<feature type="domain" description="Histidine kinase" evidence="5">
    <location>
        <begin position="135"/>
        <end position="331"/>
    </location>
</feature>
<dbReference type="PANTHER" id="PTHR43547">
    <property type="entry name" value="TWO-COMPONENT HISTIDINE KINASE"/>
    <property type="match status" value="1"/>
</dbReference>
<dbReference type="Proteomes" id="UP000002714">
    <property type="component" value="Chromosome"/>
</dbReference>
<dbReference type="EMBL" id="CP000153">
    <property type="protein sequence ID" value="ABB44163.1"/>
    <property type="molecule type" value="Genomic_DNA"/>
</dbReference>
<dbReference type="InterPro" id="IPR004358">
    <property type="entry name" value="Sig_transdc_His_kin-like_C"/>
</dbReference>
<reference evidence="6 7" key="1">
    <citation type="journal article" date="2008" name="Appl. Environ. Microbiol.">
        <title>Genome of the epsilonproteobacterial chemolithoautotroph Sulfurimonas denitrificans.</title>
        <authorList>
            <person name="Sievert S.M."/>
            <person name="Scott K.M."/>
            <person name="Klotz M.G."/>
            <person name="Chain P.S.G."/>
            <person name="Hauser L.J."/>
            <person name="Hemp J."/>
            <person name="Huegler M."/>
            <person name="Land M."/>
            <person name="Lapidus A."/>
            <person name="Larimer F.W."/>
            <person name="Lucas S."/>
            <person name="Malfatti S.A."/>
            <person name="Meyer F."/>
            <person name="Paulsen I.T."/>
            <person name="Ren Q."/>
            <person name="Simon J."/>
            <person name="Bailey K."/>
            <person name="Diaz E."/>
            <person name="Fitzpatrick K.A."/>
            <person name="Glover B."/>
            <person name="Gwatney N."/>
            <person name="Korajkic A."/>
            <person name="Long A."/>
            <person name="Mobberley J.M."/>
            <person name="Pantry S.N."/>
            <person name="Pazder G."/>
            <person name="Peterson S."/>
            <person name="Quintanilla J.D."/>
            <person name="Sprinkle R."/>
            <person name="Stephens J."/>
            <person name="Thomas P."/>
            <person name="Vaughn R."/>
            <person name="Weber M.J."/>
            <person name="Wooten L.L."/>
        </authorList>
    </citation>
    <scope>NUCLEOTIDE SEQUENCE [LARGE SCALE GENOMIC DNA]</scope>
    <source>
        <strain evidence="7">ATCC 33889 / DSM 1251</strain>
    </source>
</reference>
<evidence type="ECO:0000256" key="3">
    <source>
        <dbReference type="ARBA" id="ARBA00022553"/>
    </source>
</evidence>
<evidence type="ECO:0000256" key="1">
    <source>
        <dbReference type="ARBA" id="ARBA00000085"/>
    </source>
</evidence>
<dbReference type="eggNOG" id="COG2205">
    <property type="taxonomic scope" value="Bacteria"/>
</dbReference>
<dbReference type="SUPFAM" id="SSF47384">
    <property type="entry name" value="Homodimeric domain of signal transducing histidine kinase"/>
    <property type="match status" value="1"/>
</dbReference>
<evidence type="ECO:0000259" key="5">
    <source>
        <dbReference type="PROSITE" id="PS50109"/>
    </source>
</evidence>
<dbReference type="PRINTS" id="PR00344">
    <property type="entry name" value="BCTRLSENSOR"/>
</dbReference>
<dbReference type="InterPro" id="IPR003594">
    <property type="entry name" value="HATPase_dom"/>
</dbReference>
<dbReference type="RefSeq" id="WP_011372515.1">
    <property type="nucleotide sequence ID" value="NC_007575.1"/>
</dbReference>
<dbReference type="PANTHER" id="PTHR43547:SF2">
    <property type="entry name" value="HYBRID SIGNAL TRANSDUCTION HISTIDINE KINASE C"/>
    <property type="match status" value="1"/>
</dbReference>
<dbReference type="Pfam" id="PF02518">
    <property type="entry name" value="HATPase_c"/>
    <property type="match status" value="1"/>
</dbReference>
<evidence type="ECO:0000256" key="4">
    <source>
        <dbReference type="SAM" id="Phobius"/>
    </source>
</evidence>
<keyword evidence="6" id="KW-0418">Kinase</keyword>
<dbReference type="AlphaFoldDB" id="Q30S68"/>
<dbReference type="HOGENOM" id="CLU_000445_89_10_7"/>
<accession>Q30S68</accession>
<dbReference type="CDD" id="cd00082">
    <property type="entry name" value="HisKA"/>
    <property type="match status" value="1"/>
</dbReference>
<dbReference type="Gene3D" id="3.30.565.10">
    <property type="entry name" value="Histidine kinase-like ATPase, C-terminal domain"/>
    <property type="match status" value="1"/>
</dbReference>
<dbReference type="GO" id="GO:0000155">
    <property type="term" value="F:phosphorelay sensor kinase activity"/>
    <property type="evidence" value="ECO:0007669"/>
    <property type="project" value="InterPro"/>
</dbReference>
<organism evidence="6 7">
    <name type="scientific">Sulfurimonas denitrificans (strain ATCC 33889 / DSM 1251)</name>
    <name type="common">Thiomicrospira denitrificans (strain ATCC 33889 / DSM 1251)</name>
    <dbReference type="NCBI Taxonomy" id="326298"/>
    <lineage>
        <taxon>Bacteria</taxon>
        <taxon>Pseudomonadati</taxon>
        <taxon>Campylobacterota</taxon>
        <taxon>Epsilonproteobacteria</taxon>
        <taxon>Campylobacterales</taxon>
        <taxon>Sulfurimonadaceae</taxon>
        <taxon>Sulfurimonas</taxon>
    </lineage>
</organism>
<dbReference type="PROSITE" id="PS50109">
    <property type="entry name" value="HIS_KIN"/>
    <property type="match status" value="1"/>
</dbReference>
<evidence type="ECO:0000313" key="7">
    <source>
        <dbReference type="Proteomes" id="UP000002714"/>
    </source>
</evidence>
<gene>
    <name evidence="6" type="ordered locus">Suden_0885</name>
</gene>
<protein>
    <recommendedName>
        <fullName evidence="2">histidine kinase</fullName>
        <ecNumber evidence="2">2.7.13.3</ecNumber>
    </recommendedName>
</protein>
<dbReference type="KEGG" id="tdn:Suden_0885"/>
<keyword evidence="4" id="KW-0812">Transmembrane</keyword>
<keyword evidence="4" id="KW-1133">Transmembrane helix</keyword>
<evidence type="ECO:0000313" key="6">
    <source>
        <dbReference type="EMBL" id="ABB44163.1"/>
    </source>
</evidence>
<proteinExistence type="predicted"/>
<evidence type="ECO:0000256" key="2">
    <source>
        <dbReference type="ARBA" id="ARBA00012438"/>
    </source>
</evidence>
<dbReference type="Pfam" id="PF00512">
    <property type="entry name" value="HisKA"/>
    <property type="match status" value="1"/>
</dbReference>
<sequence length="331" mass="37903">MQNIALSISSKIISSYMHSEELHVEAVDGYEIALYSIDKEPIAGEFSGVKFVQGFYEDGEFDYFVDLTPQLHHGVKYLVLKSKNANEQILKLIKNTLFIAIFSVILVVVVGYFLTKMFLKPIQNERIKFDKFIKDSTHELNTPITAILMSIDRLKKENIDEKILSRVQISAKRVQKIYSDLTYLLMDNKSQETKKLNIKSMIESELTLYEDLASKKSLTIEKELEDLFFSIDEVSAQRLFSNLLSNAIKYNKHGGVIEIKLKNGELIISNSGIGIKKELQDKIFDRFYRANDYEGGFGIGLDIVKRVCSRYSIDIKISSKESSKTTIKLKF</sequence>
<dbReference type="SMART" id="SM00387">
    <property type="entry name" value="HATPase_c"/>
    <property type="match status" value="1"/>
</dbReference>
<dbReference type="EC" id="2.7.13.3" evidence="2"/>
<dbReference type="Gene3D" id="1.10.287.130">
    <property type="match status" value="1"/>
</dbReference>
<dbReference type="STRING" id="326298.Suden_0885"/>
<keyword evidence="4" id="KW-0472">Membrane</keyword>
<feature type="transmembrane region" description="Helical" evidence="4">
    <location>
        <begin position="92"/>
        <end position="114"/>
    </location>
</feature>
<keyword evidence="6" id="KW-0808">Transferase</keyword>
<keyword evidence="3" id="KW-0597">Phosphoprotein</keyword>
<dbReference type="InterPro" id="IPR005467">
    <property type="entry name" value="His_kinase_dom"/>
</dbReference>
<dbReference type="InterPro" id="IPR036097">
    <property type="entry name" value="HisK_dim/P_sf"/>
</dbReference>
<name>Q30S68_SULDN</name>
<comment type="catalytic activity">
    <reaction evidence="1">
        <text>ATP + protein L-histidine = ADP + protein N-phospho-L-histidine.</text>
        <dbReference type="EC" id="2.7.13.3"/>
    </reaction>
</comment>
<keyword evidence="7" id="KW-1185">Reference proteome</keyword>
<dbReference type="SUPFAM" id="SSF55874">
    <property type="entry name" value="ATPase domain of HSP90 chaperone/DNA topoisomerase II/histidine kinase"/>
    <property type="match status" value="1"/>
</dbReference>